<evidence type="ECO:0000313" key="5">
    <source>
        <dbReference type="Proteomes" id="UP000614601"/>
    </source>
</evidence>
<feature type="coiled-coil region" evidence="1">
    <location>
        <begin position="161"/>
        <end position="193"/>
    </location>
</feature>
<evidence type="ECO:0000256" key="2">
    <source>
        <dbReference type="SAM" id="MobiDB-lite"/>
    </source>
</evidence>
<keyword evidence="3" id="KW-1133">Transmembrane helix</keyword>
<reference evidence="4" key="1">
    <citation type="submission" date="2020-09" db="EMBL/GenBank/DDBJ databases">
        <authorList>
            <person name="Kikuchi T."/>
        </authorList>
    </citation>
    <scope>NUCLEOTIDE SEQUENCE</scope>
    <source>
        <strain evidence="4">SH1</strain>
    </source>
</reference>
<sequence length="223" mass="24884">MSYLNEIVDYINADPSTGCSRYVPEQTASSSGNHSEPFTSGGRYIPEHSVVNTSFGGGDSYTSGGRYVPSQSASDLLPNASLPVDKKKPTSELVPIKDLILFSDKADQKAIDALKKANSEVSAEFELEEPSVDGRSSPSPNPSGANTALLRRIAQIIQPLQNELKQKFDEERKQRLEERRQDDEQRKIDERTKKCVLLCVVVCAFVGIFIIWFWKFNRKSFGF</sequence>
<accession>A0A811KCU7</accession>
<name>A0A811KCU7_9BILA</name>
<feature type="region of interest" description="Disordered" evidence="2">
    <location>
        <begin position="23"/>
        <end position="51"/>
    </location>
</feature>
<dbReference type="Proteomes" id="UP000614601">
    <property type="component" value="Unassembled WGS sequence"/>
</dbReference>
<keyword evidence="1" id="KW-0175">Coiled coil</keyword>
<comment type="caution">
    <text evidence="4">The sequence shown here is derived from an EMBL/GenBank/DDBJ whole genome shotgun (WGS) entry which is preliminary data.</text>
</comment>
<keyword evidence="5" id="KW-1185">Reference proteome</keyword>
<evidence type="ECO:0000313" key="4">
    <source>
        <dbReference type="EMBL" id="CAD5213152.1"/>
    </source>
</evidence>
<gene>
    <name evidence="4" type="ORF">BOKJ2_LOCUS4953</name>
</gene>
<feature type="compositionally biased region" description="Polar residues" evidence="2">
    <location>
        <begin position="134"/>
        <end position="145"/>
    </location>
</feature>
<feature type="transmembrane region" description="Helical" evidence="3">
    <location>
        <begin position="195"/>
        <end position="214"/>
    </location>
</feature>
<keyword evidence="3" id="KW-0812">Transmembrane</keyword>
<dbReference type="AlphaFoldDB" id="A0A811KCU7"/>
<protein>
    <submittedName>
        <fullName evidence="4">Uncharacterized protein</fullName>
    </submittedName>
</protein>
<dbReference type="EMBL" id="CAJFDH010000002">
    <property type="protein sequence ID" value="CAD5213152.1"/>
    <property type="molecule type" value="Genomic_DNA"/>
</dbReference>
<feature type="region of interest" description="Disordered" evidence="2">
    <location>
        <begin position="125"/>
        <end position="145"/>
    </location>
</feature>
<feature type="compositionally biased region" description="Polar residues" evidence="2">
    <location>
        <begin position="26"/>
        <end position="38"/>
    </location>
</feature>
<dbReference type="OrthoDB" id="10265988at2759"/>
<evidence type="ECO:0000256" key="1">
    <source>
        <dbReference type="SAM" id="Coils"/>
    </source>
</evidence>
<keyword evidence="3" id="KW-0472">Membrane</keyword>
<proteinExistence type="predicted"/>
<dbReference type="Proteomes" id="UP000783686">
    <property type="component" value="Unassembled WGS sequence"/>
</dbReference>
<dbReference type="EMBL" id="CAJFCW020000002">
    <property type="protein sequence ID" value="CAG9099356.1"/>
    <property type="molecule type" value="Genomic_DNA"/>
</dbReference>
<organism evidence="4 5">
    <name type="scientific">Bursaphelenchus okinawaensis</name>
    <dbReference type="NCBI Taxonomy" id="465554"/>
    <lineage>
        <taxon>Eukaryota</taxon>
        <taxon>Metazoa</taxon>
        <taxon>Ecdysozoa</taxon>
        <taxon>Nematoda</taxon>
        <taxon>Chromadorea</taxon>
        <taxon>Rhabditida</taxon>
        <taxon>Tylenchina</taxon>
        <taxon>Tylenchomorpha</taxon>
        <taxon>Aphelenchoidea</taxon>
        <taxon>Aphelenchoididae</taxon>
        <taxon>Bursaphelenchus</taxon>
    </lineage>
</organism>
<evidence type="ECO:0000256" key="3">
    <source>
        <dbReference type="SAM" id="Phobius"/>
    </source>
</evidence>